<protein>
    <recommendedName>
        <fullName evidence="9">S1/P1 Nuclease</fullName>
    </recommendedName>
</protein>
<keyword evidence="1" id="KW-0540">Nuclease</keyword>
<accession>A0A172TTM8</accession>
<dbReference type="GO" id="GO:0003676">
    <property type="term" value="F:nucleic acid binding"/>
    <property type="evidence" value="ECO:0007669"/>
    <property type="project" value="InterPro"/>
</dbReference>
<evidence type="ECO:0008006" key="9">
    <source>
        <dbReference type="Google" id="ProtNLM"/>
    </source>
</evidence>
<keyword evidence="4" id="KW-0378">Hydrolase</keyword>
<dbReference type="GO" id="GO:0004519">
    <property type="term" value="F:endonuclease activity"/>
    <property type="evidence" value="ECO:0007669"/>
    <property type="project" value="UniProtKB-KW"/>
</dbReference>
<keyword evidence="8" id="KW-1185">Reference proteome</keyword>
<gene>
    <name evidence="7" type="ORF">SY85_08110</name>
</gene>
<dbReference type="GO" id="GO:0046872">
    <property type="term" value="F:metal ion binding"/>
    <property type="evidence" value="ECO:0007669"/>
    <property type="project" value="UniProtKB-KW"/>
</dbReference>
<dbReference type="STRING" id="1492898.SY85_08110"/>
<dbReference type="AlphaFoldDB" id="A0A172TTM8"/>
<sequence>MKQRIVWIVGLFVLIGLSSWGFLMHRTIHQLAVYELPKDMQPFFYKNLDYIVKNAPRPDERRTKDSTEASKHFIDFEAYGDSAAWKMPLTWNEAVAKYSKDTLFEYGYVPYVIMSVKEQLTNAFRQKNKDSILFYATDLGHYIEDAHVPLHTTINYDGQMTGQKGLHSLWESVVPEIEINTYNLSSRHKAKYLKRPEQAVWEALRHAHQLVPDVFRLEKETSKDFVDSTKFRTQIRRGREVKSYSSDFARAYSSRLGSTVTDQAIRSANLFSDFLYTSWVDAGKPDLTPLLTSSMTDQDKKALKQQMKWFKKNQLQENKALISRQSKDSE</sequence>
<dbReference type="EMBL" id="CP011390">
    <property type="protein sequence ID" value="ANE50461.1"/>
    <property type="molecule type" value="Genomic_DNA"/>
</dbReference>
<organism evidence="7 8">
    <name type="scientific">Flavisolibacter tropicus</name>
    <dbReference type="NCBI Taxonomy" id="1492898"/>
    <lineage>
        <taxon>Bacteria</taxon>
        <taxon>Pseudomonadati</taxon>
        <taxon>Bacteroidota</taxon>
        <taxon>Chitinophagia</taxon>
        <taxon>Chitinophagales</taxon>
        <taxon>Chitinophagaceae</taxon>
        <taxon>Flavisolibacter</taxon>
    </lineage>
</organism>
<keyword evidence="3" id="KW-0255">Endonuclease</keyword>
<dbReference type="RefSeq" id="WP_066403355.1">
    <property type="nucleotide sequence ID" value="NZ_CP011390.1"/>
</dbReference>
<dbReference type="InterPro" id="IPR003154">
    <property type="entry name" value="S1/P1nuclease"/>
</dbReference>
<evidence type="ECO:0000256" key="3">
    <source>
        <dbReference type="ARBA" id="ARBA00022759"/>
    </source>
</evidence>
<dbReference type="OrthoDB" id="267579at2"/>
<dbReference type="Proteomes" id="UP000077177">
    <property type="component" value="Chromosome"/>
</dbReference>
<dbReference type="Pfam" id="PF02265">
    <property type="entry name" value="S1-P1_nuclease"/>
    <property type="match status" value="1"/>
</dbReference>
<evidence type="ECO:0000256" key="6">
    <source>
        <dbReference type="ARBA" id="ARBA00023180"/>
    </source>
</evidence>
<dbReference type="GO" id="GO:0016788">
    <property type="term" value="F:hydrolase activity, acting on ester bonds"/>
    <property type="evidence" value="ECO:0007669"/>
    <property type="project" value="InterPro"/>
</dbReference>
<evidence type="ECO:0000256" key="4">
    <source>
        <dbReference type="ARBA" id="ARBA00022801"/>
    </source>
</evidence>
<dbReference type="Gene3D" id="1.10.575.10">
    <property type="entry name" value="P1 Nuclease"/>
    <property type="match status" value="1"/>
</dbReference>
<dbReference type="KEGG" id="fla:SY85_08110"/>
<proteinExistence type="predicted"/>
<evidence type="ECO:0000256" key="1">
    <source>
        <dbReference type="ARBA" id="ARBA00022722"/>
    </source>
</evidence>
<dbReference type="SUPFAM" id="SSF48537">
    <property type="entry name" value="Phospholipase C/P1 nuclease"/>
    <property type="match status" value="1"/>
</dbReference>
<evidence type="ECO:0000256" key="2">
    <source>
        <dbReference type="ARBA" id="ARBA00022723"/>
    </source>
</evidence>
<reference evidence="8" key="1">
    <citation type="submission" date="2015-01" db="EMBL/GenBank/DDBJ databases">
        <title>Flavisolibacter sp./LCS9/ whole genome sequencing.</title>
        <authorList>
            <person name="Kim M.K."/>
            <person name="Srinivasan S."/>
            <person name="Lee J.-J."/>
        </authorList>
    </citation>
    <scope>NUCLEOTIDE SEQUENCE [LARGE SCALE GENOMIC DNA]</scope>
    <source>
        <strain evidence="8">LCS9</strain>
    </source>
</reference>
<reference evidence="7 8" key="2">
    <citation type="journal article" date="2016" name="Int. J. Syst. Evol. Microbiol.">
        <title>Flavisolibacter tropicus sp. nov., isolated from tropical soil.</title>
        <authorList>
            <person name="Lee J.J."/>
            <person name="Kang M.S."/>
            <person name="Kim G.S."/>
            <person name="Lee C.S."/>
            <person name="Lim S."/>
            <person name="Lee J."/>
            <person name="Roh S.H."/>
            <person name="Kang H."/>
            <person name="Ha J.M."/>
            <person name="Bae S."/>
            <person name="Jung H.Y."/>
            <person name="Kim M.K."/>
        </authorList>
    </citation>
    <scope>NUCLEOTIDE SEQUENCE [LARGE SCALE GENOMIC DNA]</scope>
    <source>
        <strain evidence="7 8">LCS9</strain>
    </source>
</reference>
<dbReference type="GO" id="GO:0006308">
    <property type="term" value="P:DNA catabolic process"/>
    <property type="evidence" value="ECO:0007669"/>
    <property type="project" value="InterPro"/>
</dbReference>
<dbReference type="CDD" id="cd10981">
    <property type="entry name" value="ZnPC_S1P1"/>
    <property type="match status" value="1"/>
</dbReference>
<keyword evidence="2" id="KW-0479">Metal-binding</keyword>
<keyword evidence="5" id="KW-1015">Disulfide bond</keyword>
<dbReference type="InterPro" id="IPR008947">
    <property type="entry name" value="PLipase_C/P1_nuclease_dom_sf"/>
</dbReference>
<keyword evidence="6" id="KW-0325">Glycoprotein</keyword>
<name>A0A172TTM8_9BACT</name>
<evidence type="ECO:0000256" key="5">
    <source>
        <dbReference type="ARBA" id="ARBA00023157"/>
    </source>
</evidence>
<evidence type="ECO:0000313" key="8">
    <source>
        <dbReference type="Proteomes" id="UP000077177"/>
    </source>
</evidence>
<evidence type="ECO:0000313" key="7">
    <source>
        <dbReference type="EMBL" id="ANE50461.1"/>
    </source>
</evidence>